<evidence type="ECO:0000313" key="5">
    <source>
        <dbReference type="Proteomes" id="UP000182836"/>
    </source>
</evidence>
<dbReference type="EMBL" id="FNED01000019">
    <property type="protein sequence ID" value="SDJ50755.1"/>
    <property type="molecule type" value="Genomic_DNA"/>
</dbReference>
<reference evidence="2 4" key="1">
    <citation type="submission" date="2015-07" db="EMBL/GenBank/DDBJ databases">
        <title>Fjat-14205 dsm 2895.</title>
        <authorList>
            <person name="Liu B."/>
            <person name="Wang J."/>
            <person name="Zhu Y."/>
            <person name="Liu G."/>
            <person name="Chen Q."/>
            <person name="Chen Z."/>
            <person name="Lan J."/>
            <person name="Che J."/>
            <person name="Ge C."/>
            <person name="Shi H."/>
            <person name="Pan Z."/>
            <person name="Liu X."/>
        </authorList>
    </citation>
    <scope>NUCLEOTIDE SEQUENCE [LARGE SCALE GENOMIC DNA]</scope>
    <source>
        <strain evidence="2 4">DSM 2895</strain>
    </source>
</reference>
<dbReference type="Proteomes" id="UP000037269">
    <property type="component" value="Unassembled WGS sequence"/>
</dbReference>
<dbReference type="Proteomes" id="UP000182836">
    <property type="component" value="Unassembled WGS sequence"/>
</dbReference>
<dbReference type="OrthoDB" id="2740149at2"/>
<accession>A0A0D1W868</accession>
<evidence type="ECO:0000313" key="2">
    <source>
        <dbReference type="EMBL" id="KON96617.1"/>
    </source>
</evidence>
<sequence>MRIHSNTTNYLKYQRTGNNKTNNLFETNLQEKEMEKKDEKQDGKKGKLVTCREGSYVRQYIMKSDGTKILVSELKQNESEISTSSHDQNPAYSKNNPRQHGMNTNTKEALHTLNLNAGIFCKRTSGTL</sequence>
<dbReference type="PATRIC" id="fig|47500.8.peg.671"/>
<dbReference type="AlphaFoldDB" id="A0A0D1W868"/>
<protein>
    <submittedName>
        <fullName evidence="2">Uncharacterized protein</fullName>
    </submittedName>
</protein>
<dbReference type="EMBL" id="LGUG01000004">
    <property type="protein sequence ID" value="KON96617.1"/>
    <property type="molecule type" value="Genomic_DNA"/>
</dbReference>
<feature type="region of interest" description="Disordered" evidence="1">
    <location>
        <begin position="77"/>
        <end position="106"/>
    </location>
</feature>
<reference evidence="3 5" key="2">
    <citation type="submission" date="2016-10" db="EMBL/GenBank/DDBJ databases">
        <authorList>
            <person name="de Groot N.N."/>
        </authorList>
    </citation>
    <scope>NUCLEOTIDE SEQUENCE [LARGE SCALE GENOMIC DNA]</scope>
    <source>
        <strain evidence="3 5">DSM 2895</strain>
    </source>
</reference>
<gene>
    <name evidence="2" type="ORF">AF333_15190</name>
    <name evidence="3" type="ORF">SAMN04487909_11965</name>
</gene>
<evidence type="ECO:0000256" key="1">
    <source>
        <dbReference type="SAM" id="MobiDB-lite"/>
    </source>
</evidence>
<evidence type="ECO:0000313" key="3">
    <source>
        <dbReference type="EMBL" id="SDJ50755.1"/>
    </source>
</evidence>
<keyword evidence="4" id="KW-1185">Reference proteome</keyword>
<dbReference type="GeneID" id="42306521"/>
<feature type="compositionally biased region" description="Polar residues" evidence="1">
    <location>
        <begin position="79"/>
        <end position="106"/>
    </location>
</feature>
<proteinExistence type="predicted"/>
<name>A0A0D1W868_ANEMI</name>
<dbReference type="RefSeq" id="WP_043066594.1">
    <property type="nucleotide sequence ID" value="NZ_BJOA01000284.1"/>
</dbReference>
<organism evidence="2 4">
    <name type="scientific">Aneurinibacillus migulanus</name>
    <name type="common">Bacillus migulanus</name>
    <dbReference type="NCBI Taxonomy" id="47500"/>
    <lineage>
        <taxon>Bacteria</taxon>
        <taxon>Bacillati</taxon>
        <taxon>Bacillota</taxon>
        <taxon>Bacilli</taxon>
        <taxon>Bacillales</taxon>
        <taxon>Paenibacillaceae</taxon>
        <taxon>Aneurinibacillus group</taxon>
        <taxon>Aneurinibacillus</taxon>
    </lineage>
</organism>
<evidence type="ECO:0000313" key="4">
    <source>
        <dbReference type="Proteomes" id="UP000037269"/>
    </source>
</evidence>